<organism evidence="3 4">
    <name type="scientific">Microdochium bolleyi</name>
    <dbReference type="NCBI Taxonomy" id="196109"/>
    <lineage>
        <taxon>Eukaryota</taxon>
        <taxon>Fungi</taxon>
        <taxon>Dikarya</taxon>
        <taxon>Ascomycota</taxon>
        <taxon>Pezizomycotina</taxon>
        <taxon>Sordariomycetes</taxon>
        <taxon>Xylariomycetidae</taxon>
        <taxon>Xylariales</taxon>
        <taxon>Microdochiaceae</taxon>
        <taxon>Microdochium</taxon>
    </lineage>
</organism>
<keyword evidence="1" id="KW-0862">Zinc</keyword>
<evidence type="ECO:0000256" key="1">
    <source>
        <dbReference type="PROSITE-ProRule" id="PRU00175"/>
    </source>
</evidence>
<dbReference type="SUPFAM" id="SSF57850">
    <property type="entry name" value="RING/U-box"/>
    <property type="match status" value="1"/>
</dbReference>
<sequence>MPPGNRLAAWLREHAGLPDAGGRRRPRRHEIELVDLDDEWTHRAPLIVDKRPLTRLHDVRQRILAALLGEQATEPAQFDVRLFLDGRLASGRAFRRSERLHYQVLLGSEAGGPSIDIKDEVYSLSLTQLAEIKRRINAGSSVHDLQYLISGMLNHATRETYLNPYQIELRAVGGLRPGSIPGRDWHVGTVASTWFCQKLCIRVRPRNQQIIINAFNNQEYIFSRPKFDQKGTVSAKTVRNWFLRRVVLTIDGSNSQGWVVERRLIICRGVYGTDVHDWSRVHGGETIYITLPPNITAWYTEAEAPFLPPLHPCVVCGDNKRPSEMPARITQACEHEVESCKACVEEWVASSLEVAWDRMRCPQCPNRLAFLDVAALADKATFERYEY</sequence>
<name>A0A136J4E9_9PEZI</name>
<protein>
    <recommendedName>
        <fullName evidence="2">RING-type domain-containing protein</fullName>
    </recommendedName>
</protein>
<dbReference type="InParanoid" id="A0A136J4E9"/>
<feature type="domain" description="RING-type" evidence="2">
    <location>
        <begin position="313"/>
        <end position="364"/>
    </location>
</feature>
<keyword evidence="1" id="KW-0479">Metal-binding</keyword>
<keyword evidence="1" id="KW-0863">Zinc-finger</keyword>
<evidence type="ECO:0000313" key="4">
    <source>
        <dbReference type="Proteomes" id="UP000070501"/>
    </source>
</evidence>
<gene>
    <name evidence="3" type="ORF">Micbo1qcDRAFT_204121</name>
</gene>
<dbReference type="Gene3D" id="3.30.40.10">
    <property type="entry name" value="Zinc/RING finger domain, C3HC4 (zinc finger)"/>
    <property type="match status" value="1"/>
</dbReference>
<dbReference type="Proteomes" id="UP000070501">
    <property type="component" value="Unassembled WGS sequence"/>
</dbReference>
<dbReference type="PROSITE" id="PS50089">
    <property type="entry name" value="ZF_RING_2"/>
    <property type="match status" value="1"/>
</dbReference>
<proteinExistence type="predicted"/>
<keyword evidence="4" id="KW-1185">Reference proteome</keyword>
<dbReference type="AlphaFoldDB" id="A0A136J4E9"/>
<dbReference type="GO" id="GO:0008270">
    <property type="term" value="F:zinc ion binding"/>
    <property type="evidence" value="ECO:0007669"/>
    <property type="project" value="UniProtKB-KW"/>
</dbReference>
<reference evidence="4" key="1">
    <citation type="submission" date="2016-02" db="EMBL/GenBank/DDBJ databases">
        <title>Draft genome sequence of Microdochium bolleyi, a fungal endophyte of beachgrass.</title>
        <authorList>
            <consortium name="DOE Joint Genome Institute"/>
            <person name="David A.S."/>
            <person name="May G."/>
            <person name="Haridas S."/>
            <person name="Lim J."/>
            <person name="Wang M."/>
            <person name="Labutti K."/>
            <person name="Lipzen A."/>
            <person name="Barry K."/>
            <person name="Grigoriev I.V."/>
        </authorList>
    </citation>
    <scope>NUCLEOTIDE SEQUENCE [LARGE SCALE GENOMIC DNA]</scope>
    <source>
        <strain evidence="4">J235TASD1</strain>
    </source>
</reference>
<evidence type="ECO:0000259" key="2">
    <source>
        <dbReference type="PROSITE" id="PS50089"/>
    </source>
</evidence>
<evidence type="ECO:0000313" key="3">
    <source>
        <dbReference type="EMBL" id="KXJ92100.1"/>
    </source>
</evidence>
<dbReference type="InterPro" id="IPR001841">
    <property type="entry name" value="Znf_RING"/>
</dbReference>
<dbReference type="OrthoDB" id="1431934at2759"/>
<dbReference type="EMBL" id="KQ964249">
    <property type="protein sequence ID" value="KXJ92100.1"/>
    <property type="molecule type" value="Genomic_DNA"/>
</dbReference>
<dbReference type="InterPro" id="IPR013083">
    <property type="entry name" value="Znf_RING/FYVE/PHD"/>
</dbReference>
<accession>A0A136J4E9</accession>